<protein>
    <submittedName>
        <fullName evidence="2">Protein kinase domain-containing protein</fullName>
    </submittedName>
</protein>
<name>A0AC34Q664_9BILA</name>
<sequence length="220" mass="25332">MKENGKVIMRRARTDTLFRGTTRYCSASTHTRLEQGRPDDLWSMVYVLVEMRTPLPWERITDKKEIGKMKETVTDRQLCLDCPVQMLDITAHLRSLNYYTRPDYLLIYKKFDEILKQGNFKLSDPYDWEKPSAAMTLTRKLKKTLTISEEQPDISDRLLADMERSCSMMTSEEISIDTKKSRNIASAPAKSVGNQNGMFSTAKESAVFTEADFGKNELGF</sequence>
<organism evidence="1 2">
    <name type="scientific">Panagrolaimus sp. JU765</name>
    <dbReference type="NCBI Taxonomy" id="591449"/>
    <lineage>
        <taxon>Eukaryota</taxon>
        <taxon>Metazoa</taxon>
        <taxon>Ecdysozoa</taxon>
        <taxon>Nematoda</taxon>
        <taxon>Chromadorea</taxon>
        <taxon>Rhabditida</taxon>
        <taxon>Tylenchina</taxon>
        <taxon>Panagrolaimomorpha</taxon>
        <taxon>Panagrolaimoidea</taxon>
        <taxon>Panagrolaimidae</taxon>
        <taxon>Panagrolaimus</taxon>
    </lineage>
</organism>
<evidence type="ECO:0000313" key="1">
    <source>
        <dbReference type="Proteomes" id="UP000887576"/>
    </source>
</evidence>
<accession>A0AC34Q664</accession>
<dbReference type="Proteomes" id="UP000887576">
    <property type="component" value="Unplaced"/>
</dbReference>
<proteinExistence type="predicted"/>
<reference evidence="2" key="1">
    <citation type="submission" date="2022-11" db="UniProtKB">
        <authorList>
            <consortium name="WormBaseParasite"/>
        </authorList>
    </citation>
    <scope>IDENTIFICATION</scope>
</reference>
<evidence type="ECO:0000313" key="2">
    <source>
        <dbReference type="WBParaSite" id="JU765_v2.g13392.t1"/>
    </source>
</evidence>
<dbReference type="WBParaSite" id="JU765_v2.g13392.t1">
    <property type="protein sequence ID" value="JU765_v2.g13392.t1"/>
    <property type="gene ID" value="JU765_v2.g13392"/>
</dbReference>